<dbReference type="Proteomes" id="UP000572817">
    <property type="component" value="Unassembled WGS sequence"/>
</dbReference>
<dbReference type="InterPro" id="IPR051209">
    <property type="entry name" value="FAD-bind_Monooxygenase_sf"/>
</dbReference>
<proteinExistence type="inferred from homology"/>
<evidence type="ECO:0000256" key="1">
    <source>
        <dbReference type="ARBA" id="ARBA00010139"/>
    </source>
</evidence>
<dbReference type="EMBL" id="WWBZ02000009">
    <property type="protein sequence ID" value="KAF4311574.1"/>
    <property type="molecule type" value="Genomic_DNA"/>
</dbReference>
<gene>
    <name evidence="2" type="ORF">GTA08_BOTSDO12887</name>
</gene>
<dbReference type="Gene3D" id="3.50.50.60">
    <property type="entry name" value="FAD/NAD(P)-binding domain"/>
    <property type="match status" value="3"/>
</dbReference>
<sequence>MHESEQSNGHPKGAAAYEVASTTLFDPSNRPVRVIGIGAGISGLLMAYKIQTQCENVSLNIYEKNESVGGTWFENRYPGAACDVPAHSYVYPWAPNPSWPRLLASSADIEKYLNDVADMFDLRQYIHVNHQVAGCWWDEDKGKWKVKIQVVEPKKNWSSTEPAKVVREFWDEGDLILHATGILHRWTYPDIPGLEDFKGRVIHTAGWPDDYQREQWEGQDVAVIGSGATSIQVVPAMQKHVKSMNIFARSRNWFIEVAGHTGNGREYDESERDAFRKDPEALIKHTKDGERMWNSSFDHAILGTEVQKDVMKVGIERMKERIKDPKILEKLIPSYPVFCRRPLAGDAYMEAIQQPNVELNFESAVRITEDGVCGDEGTFAKCDTIICATGFDASWKPTFPVVGRNGVSLHEKWKDTPEAYFGLACPDMPNWLMFIGPNWPITSGSVMGSLDAHGDYAVKCIKKIQNEWLHSFCPKQDATDDYNQHTQTWMKKSVWGGDCPSWYKNNKTGHVNAVYCGHMLHYRDMVSSVRWEDMDIRYTNKHNRFAFMGIGRPLAHIKKEIDIVSYFSVNRIDKRWRAAKLDGSI</sequence>
<dbReference type="SUPFAM" id="SSF51905">
    <property type="entry name" value="FAD/NAD(P)-binding domain"/>
    <property type="match status" value="1"/>
</dbReference>
<name>A0A8H4N572_9PEZI</name>
<comment type="caution">
    <text evidence="2">The sequence shown here is derived from an EMBL/GenBank/DDBJ whole genome shotgun (WGS) entry which is preliminary data.</text>
</comment>
<dbReference type="PANTHER" id="PTHR42877:SF1">
    <property type="entry name" value="FAD-BINDING MONOOXYGENASE STCW"/>
    <property type="match status" value="1"/>
</dbReference>
<dbReference type="InterPro" id="IPR036188">
    <property type="entry name" value="FAD/NAD-bd_sf"/>
</dbReference>
<protein>
    <recommendedName>
        <fullName evidence="4">Flavin-binding monooxygenase protein</fullName>
    </recommendedName>
</protein>
<organism evidence="2 3">
    <name type="scientific">Botryosphaeria dothidea</name>
    <dbReference type="NCBI Taxonomy" id="55169"/>
    <lineage>
        <taxon>Eukaryota</taxon>
        <taxon>Fungi</taxon>
        <taxon>Dikarya</taxon>
        <taxon>Ascomycota</taxon>
        <taxon>Pezizomycotina</taxon>
        <taxon>Dothideomycetes</taxon>
        <taxon>Dothideomycetes incertae sedis</taxon>
        <taxon>Botryosphaeriales</taxon>
        <taxon>Botryosphaeriaceae</taxon>
        <taxon>Botryosphaeria</taxon>
    </lineage>
</organism>
<evidence type="ECO:0000313" key="2">
    <source>
        <dbReference type="EMBL" id="KAF4311574.1"/>
    </source>
</evidence>
<dbReference type="OrthoDB" id="74360at2759"/>
<reference evidence="2" key="1">
    <citation type="submission" date="2020-04" db="EMBL/GenBank/DDBJ databases">
        <title>Genome Assembly and Annotation of Botryosphaeria dothidea sdau 11-99, a Latent Pathogen of Apple Fruit Ring Rot in China.</title>
        <authorList>
            <person name="Yu C."/>
            <person name="Diao Y."/>
            <person name="Lu Q."/>
            <person name="Zhao J."/>
            <person name="Cui S."/>
            <person name="Peng C."/>
            <person name="He B."/>
            <person name="Liu H."/>
        </authorList>
    </citation>
    <scope>NUCLEOTIDE SEQUENCE [LARGE SCALE GENOMIC DNA]</scope>
    <source>
        <strain evidence="2">Sdau11-99</strain>
    </source>
</reference>
<dbReference type="Pfam" id="PF13450">
    <property type="entry name" value="NAD_binding_8"/>
    <property type="match status" value="1"/>
</dbReference>
<keyword evidence="3" id="KW-1185">Reference proteome</keyword>
<evidence type="ECO:0000313" key="3">
    <source>
        <dbReference type="Proteomes" id="UP000572817"/>
    </source>
</evidence>
<accession>A0A8H4N572</accession>
<dbReference type="PANTHER" id="PTHR42877">
    <property type="entry name" value="L-ORNITHINE N(5)-MONOOXYGENASE-RELATED"/>
    <property type="match status" value="1"/>
</dbReference>
<evidence type="ECO:0008006" key="4">
    <source>
        <dbReference type="Google" id="ProtNLM"/>
    </source>
</evidence>
<dbReference type="AlphaFoldDB" id="A0A8H4N572"/>
<comment type="similarity">
    <text evidence="1">Belongs to the FAD-binding monooxygenase family.</text>
</comment>